<organism evidence="4 5">
    <name type="scientific">Yoonia phaeophyticola</name>
    <dbReference type="NCBI Taxonomy" id="3137369"/>
    <lineage>
        <taxon>Bacteria</taxon>
        <taxon>Pseudomonadati</taxon>
        <taxon>Pseudomonadota</taxon>
        <taxon>Alphaproteobacteria</taxon>
        <taxon>Rhodobacterales</taxon>
        <taxon>Paracoccaceae</taxon>
        <taxon>Yoonia</taxon>
    </lineage>
</organism>
<dbReference type="Gene3D" id="3.30.160.390">
    <property type="entry name" value="Integrase, DNA-binding domain"/>
    <property type="match status" value="1"/>
</dbReference>
<dbReference type="InterPro" id="IPR025166">
    <property type="entry name" value="Integrase_DNA_bind_dom"/>
</dbReference>
<evidence type="ECO:0000259" key="3">
    <source>
        <dbReference type="Pfam" id="PF13356"/>
    </source>
</evidence>
<dbReference type="PANTHER" id="PTHR30629">
    <property type="entry name" value="PROPHAGE INTEGRASE"/>
    <property type="match status" value="1"/>
</dbReference>
<reference evidence="5" key="1">
    <citation type="submission" date="2024-04" db="EMBL/GenBank/DDBJ databases">
        <title>Phylogenomic analyses of a clade within the roseobacter group suggest taxonomic reassignments of species of the genera Aestuariivita, Citreicella, Loktanella, Nautella, Pelagibaca, Ruegeria, Thalassobius, Thiobacimonas and Tropicibacter, and the proposal o.</title>
        <authorList>
            <person name="Jeon C.O."/>
        </authorList>
    </citation>
    <scope>NUCLEOTIDE SEQUENCE [LARGE SCALE GENOMIC DNA]</scope>
    <source>
        <strain evidence="5">BS5-3</strain>
    </source>
</reference>
<evidence type="ECO:0000313" key="4">
    <source>
        <dbReference type="EMBL" id="WZC48350.1"/>
    </source>
</evidence>
<gene>
    <name evidence="4" type="ORF">AABB29_16010</name>
</gene>
<dbReference type="GO" id="GO:0003677">
    <property type="term" value="F:DNA binding"/>
    <property type="evidence" value="ECO:0007669"/>
    <property type="project" value="UniProtKB-KW"/>
</dbReference>
<evidence type="ECO:0000256" key="1">
    <source>
        <dbReference type="ARBA" id="ARBA00008857"/>
    </source>
</evidence>
<name>A0ABZ2V351_9RHOB</name>
<keyword evidence="4" id="KW-0238">DNA-binding</keyword>
<dbReference type="PANTHER" id="PTHR30629:SF2">
    <property type="entry name" value="PROPHAGE INTEGRASE INTS-RELATED"/>
    <property type="match status" value="1"/>
</dbReference>
<dbReference type="Proteomes" id="UP001440612">
    <property type="component" value="Chromosome"/>
</dbReference>
<protein>
    <submittedName>
        <fullName evidence="4">Arm DNA-binding domain-containing protein</fullName>
    </submittedName>
</protein>
<dbReference type="EMBL" id="CP150951">
    <property type="protein sequence ID" value="WZC48350.1"/>
    <property type="molecule type" value="Genomic_DNA"/>
</dbReference>
<evidence type="ECO:0000313" key="5">
    <source>
        <dbReference type="Proteomes" id="UP001440612"/>
    </source>
</evidence>
<dbReference type="RefSeq" id="WP_341366466.1">
    <property type="nucleotide sequence ID" value="NZ_CP150951.2"/>
</dbReference>
<evidence type="ECO:0000256" key="2">
    <source>
        <dbReference type="ARBA" id="ARBA00022908"/>
    </source>
</evidence>
<accession>A0ABZ2V351</accession>
<dbReference type="InterPro" id="IPR050808">
    <property type="entry name" value="Phage_Integrase"/>
</dbReference>
<keyword evidence="2" id="KW-0229">DNA integration</keyword>
<proteinExistence type="inferred from homology"/>
<feature type="domain" description="Integrase DNA-binding" evidence="3">
    <location>
        <begin position="3"/>
        <end position="87"/>
    </location>
</feature>
<dbReference type="InterPro" id="IPR038488">
    <property type="entry name" value="Integrase_DNA-bd_sf"/>
</dbReference>
<sequence>MPLSDIKVKNLKSGEKPYKVADFEGLFVLVKVSGAKSWRFKYRIDRKEKLLVIGDYPAVSLAKARQARDLAKMQLADGIDPNEAKQERRRLRLEAKGHTFEKVGTSFLAKQRKEGKSAATLSKTEYHLKLANSDFGRCLTSAPMGQFRPI</sequence>
<dbReference type="Pfam" id="PF13356">
    <property type="entry name" value="Arm-DNA-bind_3"/>
    <property type="match status" value="1"/>
</dbReference>
<keyword evidence="5" id="KW-1185">Reference proteome</keyword>
<comment type="similarity">
    <text evidence="1">Belongs to the 'phage' integrase family.</text>
</comment>